<accession>A0A9K3NHW5</accession>
<reference evidence="1" key="2">
    <citation type="submission" date="2020-06" db="EMBL/GenBank/DDBJ databases">
        <title>Helianthus annuus Genome sequencing and assembly Release 2.</title>
        <authorList>
            <person name="Gouzy J."/>
            <person name="Langlade N."/>
            <person name="Munos S."/>
        </authorList>
    </citation>
    <scope>NUCLEOTIDE SEQUENCE</scope>
    <source>
        <tissue evidence="1">Leaves</tissue>
    </source>
</reference>
<sequence length="99" mass="11733">MDNDPIPSGILPTRLLLPKVRSWRLEQFIMVAGMFLVKELLRRCSSRNLKRRPISGGISPENELLENQMTLRKLRFPMEGDNVPIKPPFERFKWVTLWW</sequence>
<protein>
    <submittedName>
        <fullName evidence="1">Uncharacterized protein</fullName>
    </submittedName>
</protein>
<evidence type="ECO:0000313" key="2">
    <source>
        <dbReference type="Proteomes" id="UP000215914"/>
    </source>
</evidence>
<dbReference type="AlphaFoldDB" id="A0A9K3NHW5"/>
<gene>
    <name evidence="1" type="ORF">HanXRQr2_Chr07g0315171</name>
</gene>
<organism evidence="1 2">
    <name type="scientific">Helianthus annuus</name>
    <name type="common">Common sunflower</name>
    <dbReference type="NCBI Taxonomy" id="4232"/>
    <lineage>
        <taxon>Eukaryota</taxon>
        <taxon>Viridiplantae</taxon>
        <taxon>Streptophyta</taxon>
        <taxon>Embryophyta</taxon>
        <taxon>Tracheophyta</taxon>
        <taxon>Spermatophyta</taxon>
        <taxon>Magnoliopsida</taxon>
        <taxon>eudicotyledons</taxon>
        <taxon>Gunneridae</taxon>
        <taxon>Pentapetalae</taxon>
        <taxon>asterids</taxon>
        <taxon>campanulids</taxon>
        <taxon>Asterales</taxon>
        <taxon>Asteraceae</taxon>
        <taxon>Asteroideae</taxon>
        <taxon>Heliantheae alliance</taxon>
        <taxon>Heliantheae</taxon>
        <taxon>Helianthus</taxon>
    </lineage>
</organism>
<evidence type="ECO:0000313" key="1">
    <source>
        <dbReference type="EMBL" id="KAF5800360.1"/>
    </source>
</evidence>
<dbReference type="Proteomes" id="UP000215914">
    <property type="component" value="Unassembled WGS sequence"/>
</dbReference>
<reference evidence="1" key="1">
    <citation type="journal article" date="2017" name="Nature">
        <title>The sunflower genome provides insights into oil metabolism, flowering and Asterid evolution.</title>
        <authorList>
            <person name="Badouin H."/>
            <person name="Gouzy J."/>
            <person name="Grassa C.J."/>
            <person name="Murat F."/>
            <person name="Staton S.E."/>
            <person name="Cottret L."/>
            <person name="Lelandais-Briere C."/>
            <person name="Owens G.L."/>
            <person name="Carrere S."/>
            <person name="Mayjonade B."/>
            <person name="Legrand L."/>
            <person name="Gill N."/>
            <person name="Kane N.C."/>
            <person name="Bowers J.E."/>
            <person name="Hubner S."/>
            <person name="Bellec A."/>
            <person name="Berard A."/>
            <person name="Berges H."/>
            <person name="Blanchet N."/>
            <person name="Boniface M.C."/>
            <person name="Brunel D."/>
            <person name="Catrice O."/>
            <person name="Chaidir N."/>
            <person name="Claudel C."/>
            <person name="Donnadieu C."/>
            <person name="Faraut T."/>
            <person name="Fievet G."/>
            <person name="Helmstetter N."/>
            <person name="King M."/>
            <person name="Knapp S.J."/>
            <person name="Lai Z."/>
            <person name="Le Paslier M.C."/>
            <person name="Lippi Y."/>
            <person name="Lorenzon L."/>
            <person name="Mandel J.R."/>
            <person name="Marage G."/>
            <person name="Marchand G."/>
            <person name="Marquand E."/>
            <person name="Bret-Mestries E."/>
            <person name="Morien E."/>
            <person name="Nambeesan S."/>
            <person name="Nguyen T."/>
            <person name="Pegot-Espagnet P."/>
            <person name="Pouilly N."/>
            <person name="Raftis F."/>
            <person name="Sallet E."/>
            <person name="Schiex T."/>
            <person name="Thomas J."/>
            <person name="Vandecasteele C."/>
            <person name="Vares D."/>
            <person name="Vear F."/>
            <person name="Vautrin S."/>
            <person name="Crespi M."/>
            <person name="Mangin B."/>
            <person name="Burke J.M."/>
            <person name="Salse J."/>
            <person name="Munos S."/>
            <person name="Vincourt P."/>
            <person name="Rieseberg L.H."/>
            <person name="Langlade N.B."/>
        </authorList>
    </citation>
    <scope>NUCLEOTIDE SEQUENCE</scope>
    <source>
        <tissue evidence="1">Leaves</tissue>
    </source>
</reference>
<comment type="caution">
    <text evidence="1">The sequence shown here is derived from an EMBL/GenBank/DDBJ whole genome shotgun (WGS) entry which is preliminary data.</text>
</comment>
<keyword evidence="2" id="KW-1185">Reference proteome</keyword>
<name>A0A9K3NHW5_HELAN</name>
<dbReference type="EMBL" id="MNCJ02000322">
    <property type="protein sequence ID" value="KAF5800360.1"/>
    <property type="molecule type" value="Genomic_DNA"/>
</dbReference>
<proteinExistence type="predicted"/>
<dbReference type="Gramene" id="mRNA:HanXRQr2_Chr07g0315171">
    <property type="protein sequence ID" value="CDS:HanXRQr2_Chr07g0315171.1"/>
    <property type="gene ID" value="HanXRQr2_Chr07g0315171"/>
</dbReference>